<dbReference type="NCBIfam" id="TIGR02948">
    <property type="entry name" value="SigW_bacill"/>
    <property type="match status" value="1"/>
</dbReference>
<dbReference type="InterPro" id="IPR014284">
    <property type="entry name" value="RNA_pol_sigma-70_dom"/>
</dbReference>
<dbReference type="InterPro" id="IPR013249">
    <property type="entry name" value="RNA_pol_sigma70_r4_t2"/>
</dbReference>
<dbReference type="GO" id="GO:0003677">
    <property type="term" value="F:DNA binding"/>
    <property type="evidence" value="ECO:0007669"/>
    <property type="project" value="UniProtKB-KW"/>
</dbReference>
<dbReference type="GO" id="GO:0006352">
    <property type="term" value="P:DNA-templated transcription initiation"/>
    <property type="evidence" value="ECO:0007669"/>
    <property type="project" value="InterPro"/>
</dbReference>
<dbReference type="InterPro" id="IPR007627">
    <property type="entry name" value="RNA_pol_sigma70_r2"/>
</dbReference>
<dbReference type="Proteomes" id="UP000050331">
    <property type="component" value="Chromosome"/>
</dbReference>
<evidence type="ECO:0000256" key="3">
    <source>
        <dbReference type="ARBA" id="ARBA00023082"/>
    </source>
</evidence>
<evidence type="ECO:0000256" key="5">
    <source>
        <dbReference type="ARBA" id="ARBA00023163"/>
    </source>
</evidence>
<dbReference type="SUPFAM" id="SSF88659">
    <property type="entry name" value="Sigma3 and sigma4 domains of RNA polymerase sigma factors"/>
    <property type="match status" value="1"/>
</dbReference>
<dbReference type="Pfam" id="PF04542">
    <property type="entry name" value="Sigma70_r2"/>
    <property type="match status" value="1"/>
</dbReference>
<evidence type="ECO:0000313" key="9">
    <source>
        <dbReference type="EMBL" id="ALX47683.1"/>
    </source>
</evidence>
<keyword evidence="10" id="KW-1185">Reference proteome</keyword>
<feature type="domain" description="RNA polymerase sigma-70 region 2" evidence="7">
    <location>
        <begin position="23"/>
        <end position="89"/>
    </location>
</feature>
<evidence type="ECO:0000256" key="4">
    <source>
        <dbReference type="ARBA" id="ARBA00023125"/>
    </source>
</evidence>
<dbReference type="Gene3D" id="1.10.10.10">
    <property type="entry name" value="Winged helix-like DNA-binding domain superfamily/Winged helix DNA-binding domain"/>
    <property type="match status" value="1"/>
</dbReference>
<gene>
    <name evidence="9" type="ORF">AOX59_03125</name>
</gene>
<keyword evidence="2 6" id="KW-0805">Transcription regulation</keyword>
<evidence type="ECO:0000313" key="10">
    <source>
        <dbReference type="Proteomes" id="UP000050331"/>
    </source>
</evidence>
<dbReference type="InterPro" id="IPR013324">
    <property type="entry name" value="RNA_pol_sigma_r3/r4-like"/>
</dbReference>
<comment type="similarity">
    <text evidence="1 6">Belongs to the sigma-70 factor family. ECF subfamily.</text>
</comment>
<keyword evidence="3 6" id="KW-0731">Sigma factor</keyword>
<dbReference type="GO" id="GO:0016987">
    <property type="term" value="F:sigma factor activity"/>
    <property type="evidence" value="ECO:0007669"/>
    <property type="project" value="UniProtKB-KW"/>
</dbReference>
<dbReference type="SUPFAM" id="SSF88946">
    <property type="entry name" value="Sigma2 domain of RNA polymerase sigma factors"/>
    <property type="match status" value="1"/>
</dbReference>
<dbReference type="Gene3D" id="1.10.1740.10">
    <property type="match status" value="1"/>
</dbReference>
<dbReference type="PROSITE" id="PS01063">
    <property type="entry name" value="SIGMA70_ECF"/>
    <property type="match status" value="1"/>
</dbReference>
<dbReference type="EMBL" id="CP013862">
    <property type="protein sequence ID" value="ALX47683.1"/>
    <property type="molecule type" value="Genomic_DNA"/>
</dbReference>
<evidence type="ECO:0000256" key="2">
    <source>
        <dbReference type="ARBA" id="ARBA00023015"/>
    </source>
</evidence>
<evidence type="ECO:0000259" key="7">
    <source>
        <dbReference type="Pfam" id="PF04542"/>
    </source>
</evidence>
<reference evidence="9 10" key="1">
    <citation type="submission" date="2016-01" db="EMBL/GenBank/DDBJ databases">
        <title>Complete genome sequence of strain Lentibacillus amyloliquefaciens LAM0015T isolated from saline sediment.</title>
        <authorList>
            <person name="Wang J.-L."/>
            <person name="He M.-X."/>
        </authorList>
    </citation>
    <scope>NUCLEOTIDE SEQUENCE [LARGE SCALE GENOMIC DNA]</scope>
    <source>
        <strain evidence="9 10">LAM0015</strain>
    </source>
</reference>
<keyword evidence="5 6" id="KW-0804">Transcription</keyword>
<organism evidence="9 10">
    <name type="scientific">Lentibacillus amyloliquefaciens</name>
    <dbReference type="NCBI Taxonomy" id="1472767"/>
    <lineage>
        <taxon>Bacteria</taxon>
        <taxon>Bacillati</taxon>
        <taxon>Bacillota</taxon>
        <taxon>Bacilli</taxon>
        <taxon>Bacillales</taxon>
        <taxon>Bacillaceae</taxon>
        <taxon>Lentibacillus</taxon>
    </lineage>
</organism>
<sequence length="188" mass="22102">MENNNRQIIEKVKQGDQHAFSELIELYQHKVYRICFRLIGNRHEAEELAQEAFLRAYQNIKSHDSNKKFSSWLFRIATNLTIDWLKKKKPDYYLDAEVTGAEGMTMYTRIPANNKLPEDQVIALEFQDTVHKAIFQLAPEYRSAIVLKYMEGLSLREMSDIMQIPIGTVKTRIHRGREILRKHLKPVP</sequence>
<feature type="domain" description="RNA polymerase sigma factor 70 region 4 type 2" evidence="8">
    <location>
        <begin position="130"/>
        <end position="178"/>
    </location>
</feature>
<dbReference type="KEGG" id="lao:AOX59_03125"/>
<dbReference type="NCBIfam" id="NF007223">
    <property type="entry name" value="PRK09641.1"/>
    <property type="match status" value="1"/>
</dbReference>
<dbReference type="InterPro" id="IPR000838">
    <property type="entry name" value="RNA_pol_sigma70_ECF_CS"/>
</dbReference>
<accession>A0A0U4F4J7</accession>
<keyword evidence="4 6" id="KW-0238">DNA-binding</keyword>
<dbReference type="InterPro" id="IPR036388">
    <property type="entry name" value="WH-like_DNA-bd_sf"/>
</dbReference>
<dbReference type="NCBIfam" id="TIGR02937">
    <property type="entry name" value="sigma70-ECF"/>
    <property type="match status" value="1"/>
</dbReference>
<dbReference type="InterPro" id="IPR014294">
    <property type="entry name" value="RNA_pol_sigma-W_bacilli"/>
</dbReference>
<dbReference type="GO" id="GO:0006950">
    <property type="term" value="P:response to stress"/>
    <property type="evidence" value="ECO:0007669"/>
    <property type="project" value="UniProtKB-ARBA"/>
</dbReference>
<dbReference type="Pfam" id="PF08281">
    <property type="entry name" value="Sigma70_r4_2"/>
    <property type="match status" value="1"/>
</dbReference>
<name>A0A0U4F4J7_9BACI</name>
<dbReference type="STRING" id="1472767.AOX59_03125"/>
<evidence type="ECO:0000256" key="1">
    <source>
        <dbReference type="ARBA" id="ARBA00010641"/>
    </source>
</evidence>
<dbReference type="PANTHER" id="PTHR43133">
    <property type="entry name" value="RNA POLYMERASE ECF-TYPE SIGMA FACTO"/>
    <property type="match status" value="1"/>
</dbReference>
<dbReference type="CDD" id="cd06171">
    <property type="entry name" value="Sigma70_r4"/>
    <property type="match status" value="1"/>
</dbReference>
<evidence type="ECO:0000259" key="8">
    <source>
        <dbReference type="Pfam" id="PF08281"/>
    </source>
</evidence>
<dbReference type="RefSeq" id="WP_068441706.1">
    <property type="nucleotide sequence ID" value="NZ_CP013862.1"/>
</dbReference>
<dbReference type="OrthoDB" id="9785675at2"/>
<dbReference type="AlphaFoldDB" id="A0A0U4F4J7"/>
<dbReference type="PANTHER" id="PTHR43133:SF60">
    <property type="entry name" value="RNA POLYMERASE SIGMA FACTOR SIGV"/>
    <property type="match status" value="1"/>
</dbReference>
<proteinExistence type="inferred from homology"/>
<protein>
    <recommendedName>
        <fullName evidence="6">RNA polymerase sigma factor</fullName>
    </recommendedName>
</protein>
<dbReference type="InterPro" id="IPR013325">
    <property type="entry name" value="RNA_pol_sigma_r2"/>
</dbReference>
<evidence type="ECO:0000256" key="6">
    <source>
        <dbReference type="RuleBase" id="RU000716"/>
    </source>
</evidence>
<dbReference type="InterPro" id="IPR039425">
    <property type="entry name" value="RNA_pol_sigma-70-like"/>
</dbReference>